<dbReference type="Pfam" id="PF00005">
    <property type="entry name" value="ABC_tran"/>
    <property type="match status" value="1"/>
</dbReference>
<keyword evidence="6" id="KW-1185">Reference proteome</keyword>
<name>A0A1G8IKE6_9RHOB</name>
<proteinExistence type="inferred from homology"/>
<feature type="domain" description="ABC transporter" evidence="4">
    <location>
        <begin position="2"/>
        <end position="248"/>
    </location>
</feature>
<evidence type="ECO:0000313" key="6">
    <source>
        <dbReference type="Proteomes" id="UP000199382"/>
    </source>
</evidence>
<dbReference type="InterPro" id="IPR010230">
    <property type="entry name" value="FeS-cluster_ATPase_SufC"/>
</dbReference>
<dbReference type="GO" id="GO:0005524">
    <property type="term" value="F:ATP binding"/>
    <property type="evidence" value="ECO:0007669"/>
    <property type="project" value="UniProtKB-KW"/>
</dbReference>
<evidence type="ECO:0000256" key="2">
    <source>
        <dbReference type="ARBA" id="ARBA00022741"/>
    </source>
</evidence>
<dbReference type="Gene3D" id="3.40.50.300">
    <property type="entry name" value="P-loop containing nucleotide triphosphate hydrolases"/>
    <property type="match status" value="1"/>
</dbReference>
<dbReference type="CDD" id="cd03217">
    <property type="entry name" value="ABC_FeS_Assembly"/>
    <property type="match status" value="1"/>
</dbReference>
<comment type="similarity">
    <text evidence="1">Belongs to the ABC transporter superfamily. Ycf16 family.</text>
</comment>
<evidence type="ECO:0000256" key="1">
    <source>
        <dbReference type="ARBA" id="ARBA00006216"/>
    </source>
</evidence>
<keyword evidence="3 5" id="KW-0067">ATP-binding</keyword>
<dbReference type="EMBL" id="FNEK01000001">
    <property type="protein sequence ID" value="SDI19449.1"/>
    <property type="molecule type" value="Genomic_DNA"/>
</dbReference>
<dbReference type="InterPro" id="IPR003439">
    <property type="entry name" value="ABC_transporter-like_ATP-bd"/>
</dbReference>
<evidence type="ECO:0000259" key="4">
    <source>
        <dbReference type="PROSITE" id="PS50893"/>
    </source>
</evidence>
<dbReference type="PROSITE" id="PS50893">
    <property type="entry name" value="ABC_TRANSPORTER_2"/>
    <property type="match status" value="1"/>
</dbReference>
<sequence>MLEIKNLHVELEEEGKQILKGVDLTVESGQVHAIMGPNGSGKSTLSYVLSGRDGYTVTDGEATLAGEDLLEMEPEERAAAGLFLAFQYPVEIPGVGNMTFLRTAVNAQRKLRGEEELSSGDFLRLIRAKAKTLKIDADMLKRPVNVGFSGGEKKRNEILQMAMLEPKMCILDETDSGLDVDAMKLVSEGVNALRSEGRSFLVITHYQRLLDHIKPDVVHIMADGRIIKTGGPDLALEVETQGYAHLLNEEA</sequence>
<dbReference type="OrthoDB" id="9806149at2"/>
<dbReference type="RefSeq" id="WP_093147159.1">
    <property type="nucleotide sequence ID" value="NZ_FNEK01000001.1"/>
</dbReference>
<dbReference type="SMART" id="SM00382">
    <property type="entry name" value="AAA"/>
    <property type="match status" value="1"/>
</dbReference>
<dbReference type="PROSITE" id="PS00211">
    <property type="entry name" value="ABC_TRANSPORTER_1"/>
    <property type="match status" value="1"/>
</dbReference>
<dbReference type="GO" id="GO:0016887">
    <property type="term" value="F:ATP hydrolysis activity"/>
    <property type="evidence" value="ECO:0007669"/>
    <property type="project" value="InterPro"/>
</dbReference>
<reference evidence="5 6" key="1">
    <citation type="submission" date="2016-10" db="EMBL/GenBank/DDBJ databases">
        <authorList>
            <person name="de Groot N.N."/>
        </authorList>
    </citation>
    <scope>NUCLEOTIDE SEQUENCE [LARGE SCALE GENOMIC DNA]</scope>
    <source>
        <strain evidence="5 6">DSM 25294</strain>
    </source>
</reference>
<protein>
    <submittedName>
        <fullName evidence="5">Fe-S cluster assembly ATP-binding protein</fullName>
    </submittedName>
</protein>
<dbReference type="AlphaFoldDB" id="A0A1G8IKE6"/>
<dbReference type="InterPro" id="IPR003593">
    <property type="entry name" value="AAA+_ATPase"/>
</dbReference>
<accession>A0A1G8IKE6</accession>
<dbReference type="SUPFAM" id="SSF52540">
    <property type="entry name" value="P-loop containing nucleoside triphosphate hydrolases"/>
    <property type="match status" value="1"/>
</dbReference>
<dbReference type="InterPro" id="IPR017871">
    <property type="entry name" value="ABC_transporter-like_CS"/>
</dbReference>
<organism evidence="5 6">
    <name type="scientific">Aliiruegeria lutimaris</name>
    <dbReference type="NCBI Taxonomy" id="571298"/>
    <lineage>
        <taxon>Bacteria</taxon>
        <taxon>Pseudomonadati</taxon>
        <taxon>Pseudomonadota</taxon>
        <taxon>Alphaproteobacteria</taxon>
        <taxon>Rhodobacterales</taxon>
        <taxon>Roseobacteraceae</taxon>
        <taxon>Aliiruegeria</taxon>
    </lineage>
</organism>
<dbReference type="STRING" id="571298.SAMN04488026_100163"/>
<dbReference type="PANTHER" id="PTHR43204">
    <property type="entry name" value="ABC TRANSPORTER I FAMILY MEMBER 6, CHLOROPLASTIC"/>
    <property type="match status" value="1"/>
</dbReference>
<dbReference type="PANTHER" id="PTHR43204:SF1">
    <property type="entry name" value="ABC TRANSPORTER I FAMILY MEMBER 6, CHLOROPLASTIC"/>
    <property type="match status" value="1"/>
</dbReference>
<dbReference type="Proteomes" id="UP000199382">
    <property type="component" value="Unassembled WGS sequence"/>
</dbReference>
<dbReference type="InterPro" id="IPR027417">
    <property type="entry name" value="P-loop_NTPase"/>
</dbReference>
<dbReference type="NCBIfam" id="TIGR01978">
    <property type="entry name" value="sufC"/>
    <property type="match status" value="1"/>
</dbReference>
<evidence type="ECO:0000313" key="5">
    <source>
        <dbReference type="EMBL" id="SDI19449.1"/>
    </source>
</evidence>
<gene>
    <name evidence="5" type="ORF">SAMN04488026_100163</name>
</gene>
<evidence type="ECO:0000256" key="3">
    <source>
        <dbReference type="ARBA" id="ARBA00022840"/>
    </source>
</evidence>
<keyword evidence="2" id="KW-0547">Nucleotide-binding</keyword>